<evidence type="ECO:0000313" key="3">
    <source>
        <dbReference type="Proteomes" id="UP000027822"/>
    </source>
</evidence>
<feature type="coiled-coil region" evidence="1">
    <location>
        <begin position="20"/>
        <end position="58"/>
    </location>
</feature>
<dbReference type="eggNOG" id="ENOG502ZM3P">
    <property type="taxonomic scope" value="Bacteria"/>
</dbReference>
<gene>
    <name evidence="2" type="ORF">BAMA_07910</name>
</gene>
<evidence type="ECO:0000313" key="2">
    <source>
        <dbReference type="EMBL" id="KEK17951.1"/>
    </source>
</evidence>
<protein>
    <submittedName>
        <fullName evidence="2">Uncharacterized protein</fullName>
    </submittedName>
</protein>
<sequence>MGESFFDSVGNFFGIGYTTNERKRDEYSELYRYLKRKEKELEKDLKDATSAIKSYHKKDGTLHANKVPAREFEAKRPQKDEELSQFITHFEAALIDVGNAASQAYSKWLEYKAKAEAEEREAAAQNK</sequence>
<dbReference type="RefSeq" id="WP_034642074.1">
    <property type="nucleotide sequence ID" value="NZ_CBCSJC010000016.1"/>
</dbReference>
<proteinExistence type="predicted"/>
<organism evidence="2 3">
    <name type="scientific">Bacillus manliponensis</name>
    <dbReference type="NCBI Taxonomy" id="574376"/>
    <lineage>
        <taxon>Bacteria</taxon>
        <taxon>Bacillati</taxon>
        <taxon>Bacillota</taxon>
        <taxon>Bacilli</taxon>
        <taxon>Bacillales</taxon>
        <taxon>Bacillaceae</taxon>
        <taxon>Bacillus</taxon>
        <taxon>Bacillus cereus group</taxon>
    </lineage>
</organism>
<comment type="caution">
    <text evidence="2">The sequence shown here is derived from an EMBL/GenBank/DDBJ whole genome shotgun (WGS) entry which is preliminary data.</text>
</comment>
<keyword evidence="1" id="KW-0175">Coiled coil</keyword>
<accession>A0A073JUW8</accession>
<evidence type="ECO:0000256" key="1">
    <source>
        <dbReference type="SAM" id="Coils"/>
    </source>
</evidence>
<dbReference type="STRING" id="574376.BAMA_07910"/>
<dbReference type="EMBL" id="JOTN01000019">
    <property type="protein sequence ID" value="KEK17951.1"/>
    <property type="molecule type" value="Genomic_DNA"/>
</dbReference>
<keyword evidence="3" id="KW-1185">Reference proteome</keyword>
<dbReference type="Proteomes" id="UP000027822">
    <property type="component" value="Unassembled WGS sequence"/>
</dbReference>
<name>A0A073JUW8_9BACI</name>
<dbReference type="OrthoDB" id="2941170at2"/>
<reference evidence="2 3" key="1">
    <citation type="submission" date="2014-06" db="EMBL/GenBank/DDBJ databases">
        <title>Draft genome sequence of Bacillus manliponensis JCM 15802 (MCCC 1A00708).</title>
        <authorList>
            <person name="Lai Q."/>
            <person name="Liu Y."/>
            <person name="Shao Z."/>
        </authorList>
    </citation>
    <scope>NUCLEOTIDE SEQUENCE [LARGE SCALE GENOMIC DNA]</scope>
    <source>
        <strain evidence="2 3">JCM 15802</strain>
    </source>
</reference>
<dbReference type="AlphaFoldDB" id="A0A073JUW8"/>